<dbReference type="InterPro" id="IPR001509">
    <property type="entry name" value="Epimerase_deHydtase"/>
</dbReference>
<evidence type="ECO:0000313" key="3">
    <source>
        <dbReference type="EMBL" id="MWV70457.1"/>
    </source>
</evidence>
<reference evidence="3 4" key="1">
    <citation type="submission" date="2019-12" db="EMBL/GenBank/DDBJ databases">
        <title>Multi-Generational Helicobacter saguini Isolates.</title>
        <authorList>
            <person name="Mannion A."/>
            <person name="Shen Z."/>
            <person name="Fox J.G."/>
        </authorList>
    </citation>
    <scope>NUCLEOTIDE SEQUENCE [LARGE SCALE GENOMIC DNA]</scope>
    <source>
        <strain evidence="4">16-048 (F4)</strain>
    </source>
</reference>
<feature type="domain" description="NAD-dependent epimerase/dehydratase" evidence="2">
    <location>
        <begin position="4"/>
        <end position="243"/>
    </location>
</feature>
<evidence type="ECO:0000313" key="4">
    <source>
        <dbReference type="Proteomes" id="UP000477070"/>
    </source>
</evidence>
<name>A0A6L7D837_9HELI</name>
<comment type="caution">
    <text evidence="3">The sequence shown here is derived from an EMBL/GenBank/DDBJ whole genome shotgun (WGS) entry which is preliminary data.</text>
</comment>
<sequence length="325" mass="37075">MMQVIITGATGFIGSRLARLLLNSGYEVLALGRKKWSEVDSKRLCENLKLTYIQLDMKDVSKLAILIKKHGFKIKKNCVFFHFAWGDSSGLSSLNVAGQYENVLYTIESFKVAAAIKCARYIYVGSMEEWFASEYLTLDYKIHNFFNRHVIYALPKKCARDFLKAIAINYDIDLIIATNSHILGPNDTRDSFLKVTMEKLINNEYVEMTSGVQNFDCVNVSDCALAYKIIAQKGKKNAEYHIGSSTPKTLKEYVESMMKFIESKEKRNARVAFGKVSYNDIILDLELFKSSLLQSDTGFKCEESFEDGLNELYLWLKFAILNESD</sequence>
<gene>
    <name evidence="3" type="ORF">DCO61_10745</name>
</gene>
<dbReference type="SUPFAM" id="SSF51735">
    <property type="entry name" value="NAD(P)-binding Rossmann-fold domains"/>
    <property type="match status" value="1"/>
</dbReference>
<dbReference type="PANTHER" id="PTHR43000">
    <property type="entry name" value="DTDP-D-GLUCOSE 4,6-DEHYDRATASE-RELATED"/>
    <property type="match status" value="1"/>
</dbReference>
<dbReference type="EMBL" id="QBIU01000002">
    <property type="protein sequence ID" value="MWV70457.1"/>
    <property type="molecule type" value="Genomic_DNA"/>
</dbReference>
<protein>
    <submittedName>
        <fullName evidence="3">NAD-dependent epimerase/dehydratase family protein</fullName>
    </submittedName>
</protein>
<dbReference type="AlphaFoldDB" id="A0A6L7D837"/>
<comment type="similarity">
    <text evidence="1">Belongs to the NAD(P)-dependent epimerase/dehydratase family.</text>
</comment>
<accession>A0A6L7D837</accession>
<dbReference type="Gene3D" id="3.40.50.720">
    <property type="entry name" value="NAD(P)-binding Rossmann-like Domain"/>
    <property type="match status" value="1"/>
</dbReference>
<evidence type="ECO:0000259" key="2">
    <source>
        <dbReference type="Pfam" id="PF01370"/>
    </source>
</evidence>
<dbReference type="InterPro" id="IPR036291">
    <property type="entry name" value="NAD(P)-bd_dom_sf"/>
</dbReference>
<proteinExistence type="inferred from homology"/>
<dbReference type="Proteomes" id="UP000477070">
    <property type="component" value="Unassembled WGS sequence"/>
</dbReference>
<organism evidence="3 4">
    <name type="scientific">Helicobacter saguini</name>
    <dbReference type="NCBI Taxonomy" id="1548018"/>
    <lineage>
        <taxon>Bacteria</taxon>
        <taxon>Pseudomonadati</taxon>
        <taxon>Campylobacterota</taxon>
        <taxon>Epsilonproteobacteria</taxon>
        <taxon>Campylobacterales</taxon>
        <taxon>Helicobacteraceae</taxon>
        <taxon>Helicobacter</taxon>
    </lineage>
</organism>
<evidence type="ECO:0000256" key="1">
    <source>
        <dbReference type="ARBA" id="ARBA00007637"/>
    </source>
</evidence>
<dbReference type="Pfam" id="PF01370">
    <property type="entry name" value="Epimerase"/>
    <property type="match status" value="1"/>
</dbReference>